<dbReference type="AlphaFoldDB" id="A0A1H9P029"/>
<dbReference type="Proteomes" id="UP000182584">
    <property type="component" value="Unassembled WGS sequence"/>
</dbReference>
<evidence type="ECO:0000313" key="3">
    <source>
        <dbReference type="Proteomes" id="UP000182584"/>
    </source>
</evidence>
<dbReference type="OrthoDB" id="2004754at2"/>
<dbReference type="EMBL" id="FOGJ01000005">
    <property type="protein sequence ID" value="SER41634.1"/>
    <property type="molecule type" value="Genomic_DNA"/>
</dbReference>
<dbReference type="EMBL" id="NXNG01000001">
    <property type="protein sequence ID" value="PWT26854.1"/>
    <property type="molecule type" value="Genomic_DNA"/>
</dbReference>
<dbReference type="Proteomes" id="UP000245488">
    <property type="component" value="Chromosome"/>
</dbReference>
<evidence type="ECO:0000313" key="1">
    <source>
        <dbReference type="EMBL" id="PWT26854.1"/>
    </source>
</evidence>
<accession>A0A1H9P029</accession>
<dbReference type="RefSeq" id="WP_022754043.1">
    <property type="nucleotide sequence ID" value="NZ_CM009896.1"/>
</dbReference>
<reference evidence="2 3" key="1">
    <citation type="submission" date="2016-10" db="EMBL/GenBank/DDBJ databases">
        <authorList>
            <person name="de Groot N.N."/>
        </authorList>
    </citation>
    <scope>NUCLEOTIDE SEQUENCE [LARGE SCALE GENOMIC DNA]</scope>
    <source>
        <strain evidence="2 3">AR40</strain>
    </source>
</reference>
<name>A0A1H9P029_BUTFI</name>
<protein>
    <submittedName>
        <fullName evidence="2">Uncharacterized protein</fullName>
    </submittedName>
</protein>
<proteinExistence type="predicted"/>
<reference evidence="1 4" key="2">
    <citation type="submission" date="2017-09" db="EMBL/GenBank/DDBJ databases">
        <title>High-quality draft genome sequence of Butyrivibrio fibrisolvens INBov1, isolated from cow rumen.</title>
        <authorList>
            <person name="Rodriguez Hernaez J."/>
            <person name="Rivarola M."/>
            <person name="Paniego N."/>
            <person name="Cravero S."/>
            <person name="Ceron Cucchi M."/>
            <person name="Martinez M.C."/>
        </authorList>
    </citation>
    <scope>NUCLEOTIDE SEQUENCE [LARGE SCALE GENOMIC DNA]</scope>
    <source>
        <strain evidence="1 4">INBov1</strain>
    </source>
</reference>
<keyword evidence="4" id="KW-1185">Reference proteome</keyword>
<evidence type="ECO:0000313" key="2">
    <source>
        <dbReference type="EMBL" id="SER41634.1"/>
    </source>
</evidence>
<sequence>MTRTEAVDKNLSPEETKDVVSRGHVYNMPFEVNQYVYMITGGRALKVVVTDIGVGSIQLNGQWYTWEEMENKGGVYEAEFDALTAIAQMM</sequence>
<evidence type="ECO:0000313" key="4">
    <source>
        <dbReference type="Proteomes" id="UP000245488"/>
    </source>
</evidence>
<gene>
    <name evidence="1" type="ORF">CPT75_06910</name>
    <name evidence="2" type="ORF">SAMN04487884_10594</name>
</gene>
<organism evidence="2 3">
    <name type="scientific">Butyrivibrio fibrisolvens</name>
    <dbReference type="NCBI Taxonomy" id="831"/>
    <lineage>
        <taxon>Bacteria</taxon>
        <taxon>Bacillati</taxon>
        <taxon>Bacillota</taxon>
        <taxon>Clostridia</taxon>
        <taxon>Lachnospirales</taxon>
        <taxon>Lachnospiraceae</taxon>
        <taxon>Butyrivibrio</taxon>
    </lineage>
</organism>
<dbReference type="eggNOG" id="ENOG5033H02">
    <property type="taxonomic scope" value="Bacteria"/>
</dbReference>